<evidence type="ECO:0000256" key="13">
    <source>
        <dbReference type="SAM" id="Phobius"/>
    </source>
</evidence>
<dbReference type="InterPro" id="IPR036097">
    <property type="entry name" value="HisK_dim/P_sf"/>
</dbReference>
<evidence type="ECO:0000313" key="17">
    <source>
        <dbReference type="Proteomes" id="UP000825051"/>
    </source>
</evidence>
<name>A0A8F9XGG8_9BACT</name>
<dbReference type="SMART" id="SM00388">
    <property type="entry name" value="HisKA"/>
    <property type="match status" value="1"/>
</dbReference>
<gene>
    <name evidence="16" type="ORF">K0B96_00830</name>
</gene>
<dbReference type="Pfam" id="PF00512">
    <property type="entry name" value="HisKA"/>
    <property type="match status" value="1"/>
</dbReference>
<dbReference type="InterPro" id="IPR035965">
    <property type="entry name" value="PAS-like_dom_sf"/>
</dbReference>
<sequence length="708" mass="76818">MLSRIPRFDRYPAWARHVVALATMGVALALRIALDPALGATLPFVTLFGGVALAVWFSGWPAAVVAAIAGYLAAEYWLGVPRGAFSHDGALLLGSAFAYTISAGLIIALGAVARRSLRQAEQDGARLEREVAERSHVQAQLTVARDELRIDLADMQRLHELSARLLGEESLETMLQGVLEAAVALMGADKGNVQLYDPETKTLKIVGQVGFDEAFMIQFGLVPLDYSVCGKALAQGERIVVEDAARDPRFAELAADFARHGFVAVQSTPLRASSGEIFGMISTHFARPHRPAERTLRLMDLYAHYAEQVVERGRIEAALRSRSEELQAMLDSMPAFVCIALDASCNVIIANHTMTEALGLPPECNISQAGGAASSVPLRYVDADDQPMDRDELPMRRAAATGLQVKNAEFGLAVEGRRLWLSGNATPLFAADGAVRGVIAAFIDVSERRQAETALQQAHELLGDRAKHLESLVEARTAKLIETVGELEAFSYSLSHDLRAPLRAMHGFSQLLREECGPLTPAALDYLQRITRSAERMDRLIVDVLNYNRVVASGPELTRVDVQALLRGIVESYPGLQALGDRLQIEGEIPPVRGNEAVLTQCFSNLLTNAVKFVAPEVPPVVRVWAERRGERVRVFVGDNGIGIPPTAHERIFRLFERMSKNYEGTGVGLAIVKKSAERLGGSVGLESAPGAGSTFWVELAAAREEEA</sequence>
<evidence type="ECO:0000256" key="7">
    <source>
        <dbReference type="ARBA" id="ARBA00022741"/>
    </source>
</evidence>
<dbReference type="Pfam" id="PF02518">
    <property type="entry name" value="HATPase_c"/>
    <property type="match status" value="1"/>
</dbReference>
<dbReference type="KEGG" id="ole:K0B96_00830"/>
<evidence type="ECO:0000256" key="1">
    <source>
        <dbReference type="ARBA" id="ARBA00000085"/>
    </source>
</evidence>
<evidence type="ECO:0000259" key="14">
    <source>
        <dbReference type="PROSITE" id="PS50109"/>
    </source>
</evidence>
<evidence type="ECO:0000256" key="11">
    <source>
        <dbReference type="ARBA" id="ARBA00023012"/>
    </source>
</evidence>
<dbReference type="EMBL" id="CP080507">
    <property type="protein sequence ID" value="QYM79192.1"/>
    <property type="molecule type" value="Genomic_DNA"/>
</dbReference>
<dbReference type="RefSeq" id="WP_220162730.1">
    <property type="nucleotide sequence ID" value="NZ_CP080507.1"/>
</dbReference>
<evidence type="ECO:0000256" key="10">
    <source>
        <dbReference type="ARBA" id="ARBA00022989"/>
    </source>
</evidence>
<comment type="subcellular location">
    <subcellularLocation>
        <location evidence="2">Membrane</location>
        <topology evidence="2">Multi-pass membrane protein</topology>
    </subcellularLocation>
</comment>
<dbReference type="PROSITE" id="PS50113">
    <property type="entry name" value="PAC"/>
    <property type="match status" value="1"/>
</dbReference>
<dbReference type="InterPro" id="IPR050351">
    <property type="entry name" value="BphY/WalK/GraS-like"/>
</dbReference>
<evidence type="ECO:0000259" key="15">
    <source>
        <dbReference type="PROSITE" id="PS50113"/>
    </source>
</evidence>
<feature type="transmembrane region" description="Helical" evidence="13">
    <location>
        <begin position="55"/>
        <end position="78"/>
    </location>
</feature>
<dbReference type="SUPFAM" id="SSF55874">
    <property type="entry name" value="ATPase domain of HSP90 chaperone/DNA topoisomerase II/histidine kinase"/>
    <property type="match status" value="1"/>
</dbReference>
<keyword evidence="10 13" id="KW-1133">Transmembrane helix</keyword>
<dbReference type="SUPFAM" id="SSF55781">
    <property type="entry name" value="GAF domain-like"/>
    <property type="match status" value="1"/>
</dbReference>
<dbReference type="InterPro" id="IPR003661">
    <property type="entry name" value="HisK_dim/P_dom"/>
</dbReference>
<organism evidence="16 17">
    <name type="scientific">Horticoccus luteus</name>
    <dbReference type="NCBI Taxonomy" id="2862869"/>
    <lineage>
        <taxon>Bacteria</taxon>
        <taxon>Pseudomonadati</taxon>
        <taxon>Verrucomicrobiota</taxon>
        <taxon>Opitutia</taxon>
        <taxon>Opitutales</taxon>
        <taxon>Opitutaceae</taxon>
        <taxon>Horticoccus</taxon>
    </lineage>
</organism>
<dbReference type="Gene3D" id="1.20.120.620">
    <property type="entry name" value="Backbone structure of the membrane domain of e. Coli histidine kinase receptor kdpd"/>
    <property type="match status" value="1"/>
</dbReference>
<keyword evidence="12 13" id="KW-0472">Membrane</keyword>
<dbReference type="InterPro" id="IPR036890">
    <property type="entry name" value="HATPase_C_sf"/>
</dbReference>
<dbReference type="GO" id="GO:0007234">
    <property type="term" value="P:osmosensory signaling via phosphorelay pathway"/>
    <property type="evidence" value="ECO:0007669"/>
    <property type="project" value="TreeGrafter"/>
</dbReference>
<dbReference type="Gene3D" id="1.10.287.130">
    <property type="match status" value="1"/>
</dbReference>
<dbReference type="GO" id="GO:0030295">
    <property type="term" value="F:protein kinase activator activity"/>
    <property type="evidence" value="ECO:0007669"/>
    <property type="project" value="TreeGrafter"/>
</dbReference>
<dbReference type="AlphaFoldDB" id="A0A8F9XGG8"/>
<keyword evidence="8" id="KW-0418">Kinase</keyword>
<comment type="catalytic activity">
    <reaction evidence="1">
        <text>ATP + protein L-histidine = ADP + protein N-phospho-L-histidine.</text>
        <dbReference type="EC" id="2.7.13.3"/>
    </reaction>
</comment>
<reference evidence="16" key="1">
    <citation type="submission" date="2021-08" db="EMBL/GenBank/DDBJ databases">
        <title>Genome of a novel bacterium of the phylum Verrucomicrobia, Oleiharenicola sp. KSB-15.</title>
        <authorList>
            <person name="Chung J.-H."/>
            <person name="Ahn J.-H."/>
            <person name="Yoon Y."/>
            <person name="Kim D.-Y."/>
            <person name="An S.-H."/>
            <person name="Park I."/>
            <person name="Yeon J."/>
        </authorList>
    </citation>
    <scope>NUCLEOTIDE SEQUENCE</scope>
    <source>
        <strain evidence="16">KSB-15</strain>
    </source>
</reference>
<dbReference type="Pfam" id="PF13185">
    <property type="entry name" value="GAF_2"/>
    <property type="match status" value="1"/>
</dbReference>
<proteinExistence type="predicted"/>
<dbReference type="SUPFAM" id="SSF55785">
    <property type="entry name" value="PYP-like sensor domain (PAS domain)"/>
    <property type="match status" value="1"/>
</dbReference>
<evidence type="ECO:0000256" key="5">
    <source>
        <dbReference type="ARBA" id="ARBA00022679"/>
    </source>
</evidence>
<dbReference type="PANTHER" id="PTHR42878:SF15">
    <property type="entry name" value="BACTERIOPHYTOCHROME"/>
    <property type="match status" value="1"/>
</dbReference>
<keyword evidence="6 13" id="KW-0812">Transmembrane</keyword>
<evidence type="ECO:0000313" key="16">
    <source>
        <dbReference type="EMBL" id="QYM79192.1"/>
    </source>
</evidence>
<dbReference type="PANTHER" id="PTHR42878">
    <property type="entry name" value="TWO-COMPONENT HISTIDINE KINASE"/>
    <property type="match status" value="1"/>
</dbReference>
<evidence type="ECO:0000256" key="6">
    <source>
        <dbReference type="ARBA" id="ARBA00022692"/>
    </source>
</evidence>
<dbReference type="InterPro" id="IPR013656">
    <property type="entry name" value="PAS_4"/>
</dbReference>
<dbReference type="InterPro" id="IPR029016">
    <property type="entry name" value="GAF-like_dom_sf"/>
</dbReference>
<keyword evidence="11" id="KW-0902">Two-component regulatory system</keyword>
<dbReference type="Pfam" id="PF08448">
    <property type="entry name" value="PAS_4"/>
    <property type="match status" value="1"/>
</dbReference>
<dbReference type="InterPro" id="IPR004358">
    <property type="entry name" value="Sig_transdc_His_kin-like_C"/>
</dbReference>
<keyword evidence="17" id="KW-1185">Reference proteome</keyword>
<feature type="domain" description="PAC" evidence="15">
    <location>
        <begin position="401"/>
        <end position="457"/>
    </location>
</feature>
<feature type="transmembrane region" description="Helical" evidence="13">
    <location>
        <begin position="90"/>
        <end position="113"/>
    </location>
</feature>
<dbReference type="InterPro" id="IPR038318">
    <property type="entry name" value="KdpD_sf"/>
</dbReference>
<keyword evidence="7" id="KW-0547">Nucleotide-binding</keyword>
<feature type="domain" description="Histidine kinase" evidence="14">
    <location>
        <begin position="493"/>
        <end position="704"/>
    </location>
</feature>
<keyword evidence="4" id="KW-0597">Phosphoprotein</keyword>
<dbReference type="SUPFAM" id="SSF47384">
    <property type="entry name" value="Homodimeric domain of signal transducing histidine kinase"/>
    <property type="match status" value="1"/>
</dbReference>
<evidence type="ECO:0000256" key="8">
    <source>
        <dbReference type="ARBA" id="ARBA00022777"/>
    </source>
</evidence>
<evidence type="ECO:0000256" key="3">
    <source>
        <dbReference type="ARBA" id="ARBA00012438"/>
    </source>
</evidence>
<dbReference type="GO" id="GO:0000155">
    <property type="term" value="F:phosphorelay sensor kinase activity"/>
    <property type="evidence" value="ECO:0007669"/>
    <property type="project" value="InterPro"/>
</dbReference>
<dbReference type="InterPro" id="IPR003594">
    <property type="entry name" value="HATPase_dom"/>
</dbReference>
<dbReference type="Gene3D" id="3.30.565.10">
    <property type="entry name" value="Histidine kinase-like ATPase, C-terminal domain"/>
    <property type="match status" value="1"/>
</dbReference>
<dbReference type="SMART" id="SM00065">
    <property type="entry name" value="GAF"/>
    <property type="match status" value="1"/>
</dbReference>
<dbReference type="InterPro" id="IPR003018">
    <property type="entry name" value="GAF"/>
</dbReference>
<dbReference type="Proteomes" id="UP000825051">
    <property type="component" value="Chromosome"/>
</dbReference>
<dbReference type="GO" id="GO:0000156">
    <property type="term" value="F:phosphorelay response regulator activity"/>
    <property type="evidence" value="ECO:0007669"/>
    <property type="project" value="TreeGrafter"/>
</dbReference>
<keyword evidence="9" id="KW-0067">ATP-binding</keyword>
<dbReference type="Gene3D" id="3.30.450.40">
    <property type="match status" value="1"/>
</dbReference>
<dbReference type="EC" id="2.7.13.3" evidence="3"/>
<evidence type="ECO:0000256" key="12">
    <source>
        <dbReference type="ARBA" id="ARBA00023136"/>
    </source>
</evidence>
<dbReference type="InterPro" id="IPR005467">
    <property type="entry name" value="His_kinase_dom"/>
</dbReference>
<dbReference type="Gene3D" id="3.30.450.20">
    <property type="entry name" value="PAS domain"/>
    <property type="match status" value="1"/>
</dbReference>
<evidence type="ECO:0000256" key="4">
    <source>
        <dbReference type="ARBA" id="ARBA00022553"/>
    </source>
</evidence>
<evidence type="ECO:0000256" key="9">
    <source>
        <dbReference type="ARBA" id="ARBA00022840"/>
    </source>
</evidence>
<dbReference type="Pfam" id="PF13493">
    <property type="entry name" value="DUF4118"/>
    <property type="match status" value="1"/>
</dbReference>
<dbReference type="CDD" id="cd00082">
    <property type="entry name" value="HisKA"/>
    <property type="match status" value="1"/>
</dbReference>
<protein>
    <recommendedName>
        <fullName evidence="3">histidine kinase</fullName>
        <ecNumber evidence="3">2.7.13.3</ecNumber>
    </recommendedName>
</protein>
<dbReference type="InterPro" id="IPR000700">
    <property type="entry name" value="PAS-assoc_C"/>
</dbReference>
<accession>A0A8F9XGG8</accession>
<dbReference type="PROSITE" id="PS50109">
    <property type="entry name" value="HIS_KIN"/>
    <property type="match status" value="1"/>
</dbReference>
<keyword evidence="5" id="KW-0808">Transferase</keyword>
<dbReference type="InterPro" id="IPR025201">
    <property type="entry name" value="KdpD_TM"/>
</dbReference>
<dbReference type="SMART" id="SM00387">
    <property type="entry name" value="HATPase_c"/>
    <property type="match status" value="1"/>
</dbReference>
<evidence type="ECO:0000256" key="2">
    <source>
        <dbReference type="ARBA" id="ARBA00004141"/>
    </source>
</evidence>
<dbReference type="PRINTS" id="PR00344">
    <property type="entry name" value="BCTRLSENSOR"/>
</dbReference>